<dbReference type="Proteomes" id="UP000000759">
    <property type="component" value="Chromosome 26"/>
</dbReference>
<dbReference type="InterPro" id="IPR027417">
    <property type="entry name" value="P-loop_NTPase"/>
</dbReference>
<dbReference type="InterPro" id="IPR000863">
    <property type="entry name" value="Sulfotransferase_dom"/>
</dbReference>
<proteinExistence type="predicted"/>
<dbReference type="InParanoid" id="B7GCL7"/>
<dbReference type="OrthoDB" id="413762at2759"/>
<reference evidence="4" key="2">
    <citation type="submission" date="2008-08" db="EMBL/GenBank/DDBJ databases">
        <authorList>
            <consortium name="Diatom Consortium"/>
            <person name="Grigoriev I."/>
            <person name="Grimwood J."/>
            <person name="Kuo A."/>
            <person name="Otillar R.P."/>
            <person name="Salamov A."/>
            <person name="Detter J.C."/>
            <person name="Lindquist E."/>
            <person name="Shapiro H."/>
            <person name="Lucas S."/>
            <person name="Glavina del Rio T."/>
            <person name="Pitluck S."/>
            <person name="Rokhsar D."/>
            <person name="Bowler C."/>
        </authorList>
    </citation>
    <scope>GENOME REANNOTATION</scope>
    <source>
        <strain evidence="4">CCAP 1055/1</strain>
    </source>
</reference>
<dbReference type="Gene3D" id="3.40.50.300">
    <property type="entry name" value="P-loop containing nucleotide triphosphate hydrolases"/>
    <property type="match status" value="1"/>
</dbReference>
<dbReference type="GO" id="GO:0008146">
    <property type="term" value="F:sulfotransferase activity"/>
    <property type="evidence" value="ECO:0007669"/>
    <property type="project" value="InterPro"/>
</dbReference>
<dbReference type="GeneID" id="7198786"/>
<feature type="transmembrane region" description="Helical" evidence="1">
    <location>
        <begin position="12"/>
        <end position="30"/>
    </location>
</feature>
<evidence type="ECO:0000256" key="1">
    <source>
        <dbReference type="SAM" id="Phobius"/>
    </source>
</evidence>
<protein>
    <recommendedName>
        <fullName evidence="2">Sulfotransferase domain-containing protein</fullName>
    </recommendedName>
</protein>
<accession>B7GCL7</accession>
<dbReference type="KEGG" id="pti:PHATRDRAFT_40861"/>
<dbReference type="SUPFAM" id="SSF52540">
    <property type="entry name" value="P-loop containing nucleoside triphosphate hydrolases"/>
    <property type="match status" value="1"/>
</dbReference>
<evidence type="ECO:0000313" key="3">
    <source>
        <dbReference type="EMBL" id="EEC43631.1"/>
    </source>
</evidence>
<dbReference type="AlphaFoldDB" id="B7GCL7"/>
<feature type="domain" description="Sulfotransferase" evidence="2">
    <location>
        <begin position="127"/>
        <end position="355"/>
    </location>
</feature>
<sequence length="435" mass="49515">MGQKSNALSLRVAWAVILALSCSSAFFGYYNNVPCPQVFPPDWQVTEKHRFSKAVTTTDAAKDLDARLKRAFDASVLRKHRAATLERASVAPYKNMDLQLYHKPHPVLNPLDPKLRPKPEWGNTTFPDISVVGFPKAGTTQLYNILVSHSEAEAFNKRDKEFCFAGNESSLSRNNNWEDFVPGSRPTTMQIELQEALHTALQKHRNLRTSSQKKTVNGCLSQRIVSVVYDYFNQPSNKKFIIALRDPADWLWAVYNFWALPDIDTVVPRPDWAAPEQHYRSPEMFHDLVASSHEMLFFEKMLGSRGKHAMDYVWQFEAMAGRENILYIRNEDLLPGVVARPGGVLDQLAAFTGLDRKGFDSQTFGEISNCNDQKGFVKKCGTAKSNAYEITGGRSMLPETRTLIYLLYYEECKLWSQRYDVVYEDCLNVLEATKS</sequence>
<dbReference type="Pfam" id="PF00685">
    <property type="entry name" value="Sulfotransfer_1"/>
    <property type="match status" value="1"/>
</dbReference>
<reference evidence="3 4" key="1">
    <citation type="journal article" date="2008" name="Nature">
        <title>The Phaeodactylum genome reveals the evolutionary history of diatom genomes.</title>
        <authorList>
            <person name="Bowler C."/>
            <person name="Allen A.E."/>
            <person name="Badger J.H."/>
            <person name="Grimwood J."/>
            <person name="Jabbari K."/>
            <person name="Kuo A."/>
            <person name="Maheswari U."/>
            <person name="Martens C."/>
            <person name="Maumus F."/>
            <person name="Otillar R.P."/>
            <person name="Rayko E."/>
            <person name="Salamov A."/>
            <person name="Vandepoele K."/>
            <person name="Beszteri B."/>
            <person name="Gruber A."/>
            <person name="Heijde M."/>
            <person name="Katinka M."/>
            <person name="Mock T."/>
            <person name="Valentin K."/>
            <person name="Verret F."/>
            <person name="Berges J.A."/>
            <person name="Brownlee C."/>
            <person name="Cadoret J.P."/>
            <person name="Chiovitti A."/>
            <person name="Choi C.J."/>
            <person name="Coesel S."/>
            <person name="De Martino A."/>
            <person name="Detter J.C."/>
            <person name="Durkin C."/>
            <person name="Falciatore A."/>
            <person name="Fournet J."/>
            <person name="Haruta M."/>
            <person name="Huysman M.J."/>
            <person name="Jenkins B.D."/>
            <person name="Jiroutova K."/>
            <person name="Jorgensen R.E."/>
            <person name="Joubert Y."/>
            <person name="Kaplan A."/>
            <person name="Kroger N."/>
            <person name="Kroth P.G."/>
            <person name="La Roche J."/>
            <person name="Lindquist E."/>
            <person name="Lommer M."/>
            <person name="Martin-Jezequel V."/>
            <person name="Lopez P.J."/>
            <person name="Lucas S."/>
            <person name="Mangogna M."/>
            <person name="McGinnis K."/>
            <person name="Medlin L.K."/>
            <person name="Montsant A."/>
            <person name="Oudot-Le Secq M.P."/>
            <person name="Napoli C."/>
            <person name="Obornik M."/>
            <person name="Parker M.S."/>
            <person name="Petit J.L."/>
            <person name="Porcel B.M."/>
            <person name="Poulsen N."/>
            <person name="Robison M."/>
            <person name="Rychlewski L."/>
            <person name="Rynearson T.A."/>
            <person name="Schmutz J."/>
            <person name="Shapiro H."/>
            <person name="Siaut M."/>
            <person name="Stanley M."/>
            <person name="Sussman M.R."/>
            <person name="Taylor A.R."/>
            <person name="Vardi A."/>
            <person name="von Dassow P."/>
            <person name="Vyverman W."/>
            <person name="Willis A."/>
            <person name="Wyrwicz L.S."/>
            <person name="Rokhsar D.S."/>
            <person name="Weissenbach J."/>
            <person name="Armbrust E.V."/>
            <person name="Green B.R."/>
            <person name="Van de Peer Y."/>
            <person name="Grigoriev I.V."/>
        </authorList>
    </citation>
    <scope>NUCLEOTIDE SEQUENCE [LARGE SCALE GENOMIC DNA]</scope>
    <source>
        <strain evidence="3 4">CCAP 1055/1</strain>
    </source>
</reference>
<name>B7GCL7_PHATC</name>
<evidence type="ECO:0000313" key="4">
    <source>
        <dbReference type="Proteomes" id="UP000000759"/>
    </source>
</evidence>
<keyword evidence="4" id="KW-1185">Reference proteome</keyword>
<dbReference type="PROSITE" id="PS51257">
    <property type="entry name" value="PROKAR_LIPOPROTEIN"/>
    <property type="match status" value="1"/>
</dbReference>
<dbReference type="OMA" id="NESWAPR"/>
<dbReference type="EMBL" id="CM000628">
    <property type="protein sequence ID" value="EEC43631.1"/>
    <property type="molecule type" value="Genomic_DNA"/>
</dbReference>
<organism evidence="3 4">
    <name type="scientific">Phaeodactylum tricornutum (strain CCAP 1055/1)</name>
    <dbReference type="NCBI Taxonomy" id="556484"/>
    <lineage>
        <taxon>Eukaryota</taxon>
        <taxon>Sar</taxon>
        <taxon>Stramenopiles</taxon>
        <taxon>Ochrophyta</taxon>
        <taxon>Bacillariophyta</taxon>
        <taxon>Bacillariophyceae</taxon>
        <taxon>Bacillariophycidae</taxon>
        <taxon>Naviculales</taxon>
        <taxon>Phaeodactylaceae</taxon>
        <taxon>Phaeodactylum</taxon>
    </lineage>
</organism>
<keyword evidence="1" id="KW-0812">Transmembrane</keyword>
<dbReference type="HOGENOM" id="CLU_630871_0_0_1"/>
<dbReference type="PaxDb" id="2850-Phatr40861"/>
<dbReference type="RefSeq" id="XP_002184895.1">
    <property type="nucleotide sequence ID" value="XM_002184859.1"/>
</dbReference>
<keyword evidence="1" id="KW-0472">Membrane</keyword>
<evidence type="ECO:0000259" key="2">
    <source>
        <dbReference type="Pfam" id="PF00685"/>
    </source>
</evidence>
<gene>
    <name evidence="3" type="ORF">PHATRDRAFT_40861</name>
</gene>
<keyword evidence="1" id="KW-1133">Transmembrane helix</keyword>